<gene>
    <name evidence="1" type="ORF">A4R26_01750</name>
</gene>
<organism evidence="1 2">
    <name type="scientific">Niastella populi</name>
    <dbReference type="NCBI Taxonomy" id="550983"/>
    <lineage>
        <taxon>Bacteria</taxon>
        <taxon>Pseudomonadati</taxon>
        <taxon>Bacteroidota</taxon>
        <taxon>Chitinophagia</taxon>
        <taxon>Chitinophagales</taxon>
        <taxon>Chitinophagaceae</taxon>
        <taxon>Niastella</taxon>
    </lineage>
</organism>
<keyword evidence="2" id="KW-1185">Reference proteome</keyword>
<sequence length="69" mass="7771">MTNSLFQLNLFGLHNCFLTKKLPLIKRKLSPAICQFQTCIFIMIGCVNHLNLIFNKTQATGIEMNTLGA</sequence>
<accession>A0A1V9GCZ7</accession>
<dbReference type="Proteomes" id="UP000192276">
    <property type="component" value="Unassembled WGS sequence"/>
</dbReference>
<dbReference type="STRING" id="550983.A4R26_01750"/>
<dbReference type="EMBL" id="LWBP01000001">
    <property type="protein sequence ID" value="OQP68551.1"/>
    <property type="molecule type" value="Genomic_DNA"/>
</dbReference>
<name>A0A1V9GCZ7_9BACT</name>
<comment type="caution">
    <text evidence="1">The sequence shown here is derived from an EMBL/GenBank/DDBJ whole genome shotgun (WGS) entry which is preliminary data.</text>
</comment>
<reference evidence="2" key="1">
    <citation type="submission" date="2016-04" db="EMBL/GenBank/DDBJ databases">
        <authorList>
            <person name="Chen L."/>
            <person name="Zhuang W."/>
            <person name="Wang G."/>
        </authorList>
    </citation>
    <scope>NUCLEOTIDE SEQUENCE [LARGE SCALE GENOMIC DNA]</scope>
    <source>
        <strain evidence="2">208</strain>
    </source>
</reference>
<dbReference type="AlphaFoldDB" id="A0A1V9GCZ7"/>
<protein>
    <submittedName>
        <fullName evidence="1">Uncharacterized protein</fullName>
    </submittedName>
</protein>
<proteinExistence type="predicted"/>
<evidence type="ECO:0000313" key="2">
    <source>
        <dbReference type="Proteomes" id="UP000192276"/>
    </source>
</evidence>
<evidence type="ECO:0000313" key="1">
    <source>
        <dbReference type="EMBL" id="OQP68551.1"/>
    </source>
</evidence>